<reference evidence="1" key="1">
    <citation type="journal article" date="2020" name="Nature">
        <title>Giant virus diversity and host interactions through global metagenomics.</title>
        <authorList>
            <person name="Schulz F."/>
            <person name="Roux S."/>
            <person name="Paez-Espino D."/>
            <person name="Jungbluth S."/>
            <person name="Walsh D.A."/>
            <person name="Denef V.J."/>
            <person name="McMahon K.D."/>
            <person name="Konstantinidis K.T."/>
            <person name="Eloe-Fadrosh E.A."/>
            <person name="Kyrpides N.C."/>
            <person name="Woyke T."/>
        </authorList>
    </citation>
    <scope>NUCLEOTIDE SEQUENCE</scope>
    <source>
        <strain evidence="1">GVMAG-M-3300009684-20</strain>
    </source>
</reference>
<accession>A0A6C0B602</accession>
<protein>
    <submittedName>
        <fullName evidence="1">Uncharacterized protein</fullName>
    </submittedName>
</protein>
<sequence>MSDEEVITCDICGEETADAERITDENWEYCTGLEKQFCGVCRENREEPPCDDSDCEADLCYNARTADTSG</sequence>
<evidence type="ECO:0000313" key="1">
    <source>
        <dbReference type="EMBL" id="QHS87101.1"/>
    </source>
</evidence>
<organism evidence="1">
    <name type="scientific">viral metagenome</name>
    <dbReference type="NCBI Taxonomy" id="1070528"/>
    <lineage>
        <taxon>unclassified sequences</taxon>
        <taxon>metagenomes</taxon>
        <taxon>organismal metagenomes</taxon>
    </lineage>
</organism>
<dbReference type="AlphaFoldDB" id="A0A6C0B602"/>
<dbReference type="EMBL" id="MN739078">
    <property type="protein sequence ID" value="QHS87101.1"/>
    <property type="molecule type" value="Genomic_DNA"/>
</dbReference>
<proteinExistence type="predicted"/>
<name>A0A6C0B602_9ZZZZ</name>